<dbReference type="OrthoDB" id="10251727at2759"/>
<dbReference type="InterPro" id="IPR016095">
    <property type="entry name" value="Ribosomal_uL1_3-a/b-sand"/>
</dbReference>
<dbReference type="Pfam" id="PF00687">
    <property type="entry name" value="Ribosomal_L1"/>
    <property type="match status" value="1"/>
</dbReference>
<evidence type="ECO:0000313" key="12">
    <source>
        <dbReference type="Ensembl" id="ENSLLEP00000039908.1"/>
    </source>
</evidence>
<evidence type="ECO:0000256" key="9">
    <source>
        <dbReference type="ARBA" id="ARBA00061550"/>
    </source>
</evidence>
<comment type="function">
    <text evidence="8">Regulates cellular senescence through inhibition of PTEN translation. Acts as a pro-apoptotic regulator in response to DNA damage.</text>
</comment>
<evidence type="ECO:0000256" key="4">
    <source>
        <dbReference type="ARBA" id="ARBA00022843"/>
    </source>
</evidence>
<dbReference type="CDD" id="cd00403">
    <property type="entry name" value="Ribosomal_L1"/>
    <property type="match status" value="1"/>
</dbReference>
<dbReference type="GO" id="GO:0005730">
    <property type="term" value="C:nucleolus"/>
    <property type="evidence" value="ECO:0007669"/>
    <property type="project" value="UniProtKB-SubCell"/>
</dbReference>
<evidence type="ECO:0000256" key="6">
    <source>
        <dbReference type="ARBA" id="ARBA00023054"/>
    </source>
</evidence>
<evidence type="ECO:0000256" key="11">
    <source>
        <dbReference type="SAM" id="MobiDB-lite"/>
    </source>
</evidence>
<comment type="similarity">
    <text evidence="9">Belongs to the universal ribosomal protein uL1 family. Highly divergent.</text>
</comment>
<evidence type="ECO:0000256" key="8">
    <source>
        <dbReference type="ARBA" id="ARBA00054167"/>
    </source>
</evidence>
<evidence type="ECO:0000256" key="2">
    <source>
        <dbReference type="ARBA" id="ARBA00022499"/>
    </source>
</evidence>
<keyword evidence="13" id="KW-1185">Reference proteome</keyword>
<keyword evidence="7" id="KW-0539">Nucleus</keyword>
<evidence type="ECO:0000256" key="10">
    <source>
        <dbReference type="ARBA" id="ARBA00070787"/>
    </source>
</evidence>
<dbReference type="Proteomes" id="UP000694569">
    <property type="component" value="Unplaced"/>
</dbReference>
<comment type="subcellular location">
    <subcellularLocation>
        <location evidence="1">Nucleus</location>
        <location evidence="1">Nucleolus</location>
    </subcellularLocation>
</comment>
<proteinExistence type="inferred from homology"/>
<evidence type="ECO:0000256" key="1">
    <source>
        <dbReference type="ARBA" id="ARBA00004604"/>
    </source>
</evidence>
<keyword evidence="4" id="KW-0832">Ubl conjugation</keyword>
<feature type="region of interest" description="Disordered" evidence="11">
    <location>
        <begin position="249"/>
        <end position="291"/>
    </location>
</feature>
<dbReference type="PANTHER" id="PTHR23105">
    <property type="entry name" value="RIBOSOMAL PROTEIN L7AE FAMILY MEMBER"/>
    <property type="match status" value="1"/>
</dbReference>
<feature type="compositionally biased region" description="Basic residues" evidence="11">
    <location>
        <begin position="319"/>
        <end position="330"/>
    </location>
</feature>
<reference evidence="12" key="1">
    <citation type="submission" date="2025-08" db="UniProtKB">
        <authorList>
            <consortium name="Ensembl"/>
        </authorList>
    </citation>
    <scope>IDENTIFICATION</scope>
</reference>
<evidence type="ECO:0000256" key="3">
    <source>
        <dbReference type="ARBA" id="ARBA00022553"/>
    </source>
</evidence>
<feature type="region of interest" description="Disordered" evidence="11">
    <location>
        <begin position="306"/>
        <end position="381"/>
    </location>
</feature>
<name>A0A8C5QMY1_9ANUR</name>
<dbReference type="FunFam" id="3.40.50.790:FF:000004">
    <property type="entry name" value="Ribosomal L1 domain-containing 1-like 1"/>
    <property type="match status" value="1"/>
</dbReference>
<reference evidence="12" key="2">
    <citation type="submission" date="2025-09" db="UniProtKB">
        <authorList>
            <consortium name="Ensembl"/>
        </authorList>
    </citation>
    <scope>IDENTIFICATION</scope>
</reference>
<keyword evidence="6" id="KW-0175">Coiled coil</keyword>
<dbReference type="GeneTree" id="ENSGT00440000038603"/>
<accession>A0A8C5QMY1</accession>
<dbReference type="Gene3D" id="3.30.190.20">
    <property type="match status" value="1"/>
</dbReference>
<protein>
    <recommendedName>
        <fullName evidence="10">Ribosomal L1 domain-containing protein 1</fullName>
    </recommendedName>
</protein>
<evidence type="ECO:0000313" key="13">
    <source>
        <dbReference type="Proteomes" id="UP000694569"/>
    </source>
</evidence>
<dbReference type="InterPro" id="IPR050257">
    <property type="entry name" value="eL8/uL1-like"/>
</dbReference>
<keyword evidence="2" id="KW-1017">Isopeptide bond</keyword>
<organism evidence="12 13">
    <name type="scientific">Leptobrachium leishanense</name>
    <name type="common">Leishan spiny toad</name>
    <dbReference type="NCBI Taxonomy" id="445787"/>
    <lineage>
        <taxon>Eukaryota</taxon>
        <taxon>Metazoa</taxon>
        <taxon>Chordata</taxon>
        <taxon>Craniata</taxon>
        <taxon>Vertebrata</taxon>
        <taxon>Euteleostomi</taxon>
        <taxon>Amphibia</taxon>
        <taxon>Batrachia</taxon>
        <taxon>Anura</taxon>
        <taxon>Pelobatoidea</taxon>
        <taxon>Megophryidae</taxon>
        <taxon>Leptobrachium</taxon>
    </lineage>
</organism>
<dbReference type="AlphaFoldDB" id="A0A8C5QMY1"/>
<dbReference type="Gene3D" id="3.40.50.790">
    <property type="match status" value="1"/>
</dbReference>
<dbReference type="GO" id="GO:0003723">
    <property type="term" value="F:RNA binding"/>
    <property type="evidence" value="ECO:0007669"/>
    <property type="project" value="InterPro"/>
</dbReference>
<keyword evidence="3" id="KW-0597">Phosphoprotein</keyword>
<dbReference type="Ensembl" id="ENSLLET00000041517.1">
    <property type="protein sequence ID" value="ENSLLEP00000039908.1"/>
    <property type="gene ID" value="ENSLLEG00000025388.1"/>
</dbReference>
<feature type="compositionally biased region" description="Basic and acidic residues" evidence="11">
    <location>
        <begin position="361"/>
        <end position="381"/>
    </location>
</feature>
<keyword evidence="5" id="KW-0007">Acetylation</keyword>
<sequence length="381" mass="43161">MAETGGICLDKSQVKKASQALFAYQKTKKNANVLLLNEYERISLMVTVWKIPRCEQIIKIALPHGIRPDVFEVCLITRDEPGMSSDQTEKFYKKLLGDNGIKHITEIIPLQKLKKEYKPFEAKRRLLSNFDMFLSDDRVRRFLPSLLGKHFYKEKRQPTSVSLKGQNLAARLNRIIQGTQLQITNKGCCYSIRVGHTGMKVDDLVENISAVAGVLAEKLPMRWNNVKILHLKTQTSVALPVYTSPLGNVKNLDHSLDNDKRHKPVEVNSEKKKKKPVAKEPVSVSSDSGVKPDIVAAPVEQHELNDEEKIPKLVPIHTSNKKQEKKRKSKGVTIHAKEVEKKLPVQSKPTISTPKSSVKRKVSDVKNEEPSMKPSKECRWL</sequence>
<evidence type="ECO:0000256" key="5">
    <source>
        <dbReference type="ARBA" id="ARBA00022990"/>
    </source>
</evidence>
<dbReference type="InterPro" id="IPR023674">
    <property type="entry name" value="Ribosomal_uL1-like"/>
</dbReference>
<evidence type="ECO:0000256" key="7">
    <source>
        <dbReference type="ARBA" id="ARBA00023242"/>
    </source>
</evidence>
<feature type="compositionally biased region" description="Basic and acidic residues" evidence="11">
    <location>
        <begin position="251"/>
        <end position="270"/>
    </location>
</feature>
<dbReference type="SUPFAM" id="SSF56808">
    <property type="entry name" value="Ribosomal protein L1"/>
    <property type="match status" value="1"/>
</dbReference>
<dbReference type="InterPro" id="IPR028364">
    <property type="entry name" value="Ribosomal_uL1/biogenesis"/>
</dbReference>